<dbReference type="PANTHER" id="PTHR43162:SF1">
    <property type="entry name" value="PRESTALK A DIFFERENTIATION PROTEIN A"/>
    <property type="match status" value="1"/>
</dbReference>
<reference evidence="3" key="1">
    <citation type="submission" date="2017-04" db="EMBL/GenBank/DDBJ databases">
        <authorList>
            <person name="Varghese N."/>
            <person name="Submissions S."/>
        </authorList>
    </citation>
    <scope>NUCLEOTIDE SEQUENCE [LARGE SCALE GENOMIC DNA]</scope>
    <source>
        <strain evidence="3">Ballard 720</strain>
    </source>
</reference>
<keyword evidence="3" id="KW-1185">Reference proteome</keyword>
<dbReference type="Gene3D" id="3.40.50.720">
    <property type="entry name" value="NAD(P)-binding Rossmann-like Domain"/>
    <property type="match status" value="1"/>
</dbReference>
<dbReference type="SUPFAM" id="SSF51735">
    <property type="entry name" value="NAD(P)-binding Rossmann-fold domains"/>
    <property type="match status" value="1"/>
</dbReference>
<dbReference type="Proteomes" id="UP000192911">
    <property type="component" value="Unassembled WGS sequence"/>
</dbReference>
<dbReference type="InterPro" id="IPR008030">
    <property type="entry name" value="NmrA-like"/>
</dbReference>
<sequence>MTILVTGATGRVGRQVVNQLAGRGAHVRALVRDSSKADFPAGVTVAKGDMLDIDSLRTAFAGIRTLFLLNAVAGDEFTQALIALNIARESGVERLVYLSVMHADRFVNVPHFAVKSGAERMIERMGFSATILRPAYFMDNEFMVKDVILNHGLYPMPIGSKGVAMVHTRDIAEVAAIELVRRDEAPGKLPIDTLDLVGPDTLTGSALASIWSQVLGRPVAYGGDDPAAFEKNLADRVPKWMAYEMRLMAERYVSDGMVPQAGDVERLTAILGRPLHTYRDFAIELARGA</sequence>
<dbReference type="Gene3D" id="3.90.25.10">
    <property type="entry name" value="UDP-galactose 4-epimerase, domain 1"/>
    <property type="match status" value="1"/>
</dbReference>
<feature type="domain" description="NmrA-like" evidence="1">
    <location>
        <begin position="2"/>
        <end position="250"/>
    </location>
</feature>
<dbReference type="STRING" id="28094.SAMN06295900_10842"/>
<dbReference type="RefSeq" id="WP_085228395.1">
    <property type="nucleotide sequence ID" value="NZ_BSQD01000010.1"/>
</dbReference>
<organism evidence="2 3">
    <name type="scientific">Trinickia caryophylli</name>
    <name type="common">Paraburkholderia caryophylli</name>
    <dbReference type="NCBI Taxonomy" id="28094"/>
    <lineage>
        <taxon>Bacteria</taxon>
        <taxon>Pseudomonadati</taxon>
        <taxon>Pseudomonadota</taxon>
        <taxon>Betaproteobacteria</taxon>
        <taxon>Burkholderiales</taxon>
        <taxon>Burkholderiaceae</taxon>
        <taxon>Trinickia</taxon>
    </lineage>
</organism>
<dbReference type="EMBL" id="FXAH01000008">
    <property type="protein sequence ID" value="SMF48283.1"/>
    <property type="molecule type" value="Genomic_DNA"/>
</dbReference>
<dbReference type="InterPro" id="IPR036291">
    <property type="entry name" value="NAD(P)-bd_dom_sf"/>
</dbReference>
<evidence type="ECO:0000313" key="3">
    <source>
        <dbReference type="Proteomes" id="UP000192911"/>
    </source>
</evidence>
<evidence type="ECO:0000313" key="2">
    <source>
        <dbReference type="EMBL" id="SMF48283.1"/>
    </source>
</evidence>
<dbReference type="GeneID" id="95550206"/>
<proteinExistence type="predicted"/>
<name>A0A1X7F8Z8_TRICW</name>
<gene>
    <name evidence="2" type="ORF">SAMN06295900_10842</name>
</gene>
<dbReference type="Pfam" id="PF05368">
    <property type="entry name" value="NmrA"/>
    <property type="match status" value="1"/>
</dbReference>
<dbReference type="OrthoDB" id="9798669at2"/>
<dbReference type="AlphaFoldDB" id="A0A1X7F8Z8"/>
<protein>
    <submittedName>
        <fullName evidence="2">Uncharacterized conserved protein YbjT, contains NAD(P)-binding and DUF2867 domains</fullName>
    </submittedName>
</protein>
<accession>A0A1X7F8Z8</accession>
<dbReference type="PANTHER" id="PTHR43162">
    <property type="match status" value="1"/>
</dbReference>
<dbReference type="InterPro" id="IPR051604">
    <property type="entry name" value="Ergot_Alk_Oxidoreductase"/>
</dbReference>
<evidence type="ECO:0000259" key="1">
    <source>
        <dbReference type="Pfam" id="PF05368"/>
    </source>
</evidence>